<dbReference type="InterPro" id="IPR014729">
    <property type="entry name" value="Rossmann-like_a/b/a_fold"/>
</dbReference>
<dbReference type="PANTHER" id="PTHR43033">
    <property type="entry name" value="TRNA(ILE)-LYSIDINE SYNTHASE-RELATED"/>
    <property type="match status" value="1"/>
</dbReference>
<keyword evidence="5" id="KW-0067">ATP-binding</keyword>
<dbReference type="PANTHER" id="PTHR43033:SF1">
    <property type="entry name" value="TRNA(ILE)-LYSIDINE SYNTHASE-RELATED"/>
    <property type="match status" value="1"/>
</dbReference>
<reference evidence="8" key="1">
    <citation type="submission" date="2022-06" db="EMBL/GenBank/DDBJ databases">
        <title>Complete genome sequences of two strains of the flax pathogen Septoria linicola.</title>
        <authorList>
            <person name="Lapalu N."/>
            <person name="Simon A."/>
            <person name="Demenou B."/>
            <person name="Paumier D."/>
            <person name="Guillot M.-P."/>
            <person name="Gout L."/>
            <person name="Valade R."/>
        </authorList>
    </citation>
    <scope>NUCLEOTIDE SEQUENCE</scope>
    <source>
        <strain evidence="8">SE15195</strain>
    </source>
</reference>
<dbReference type="GO" id="GO:0005524">
    <property type="term" value="F:ATP binding"/>
    <property type="evidence" value="ECO:0007669"/>
    <property type="project" value="UniProtKB-KW"/>
</dbReference>
<proteinExistence type="inferred from homology"/>
<keyword evidence="2" id="KW-0436">Ligase</keyword>
<keyword evidence="4" id="KW-0547">Nucleotide-binding</keyword>
<evidence type="ECO:0000256" key="6">
    <source>
        <dbReference type="ARBA" id="ARBA00048539"/>
    </source>
</evidence>
<keyword evidence="3" id="KW-0819">tRNA processing</keyword>
<evidence type="ECO:0000256" key="5">
    <source>
        <dbReference type="ARBA" id="ARBA00022840"/>
    </source>
</evidence>
<feature type="domain" description="tRNA(Ile)-lysidine/2-thiocytidine synthase N-terminal" evidence="7">
    <location>
        <begin position="40"/>
        <end position="256"/>
    </location>
</feature>
<dbReference type="Proteomes" id="UP001056384">
    <property type="component" value="Chromosome 9"/>
</dbReference>
<dbReference type="InterPro" id="IPR011063">
    <property type="entry name" value="TilS/TtcA_N"/>
</dbReference>
<dbReference type="AlphaFoldDB" id="A0A9Q9ENW7"/>
<evidence type="ECO:0000256" key="2">
    <source>
        <dbReference type="ARBA" id="ARBA00022598"/>
    </source>
</evidence>
<evidence type="ECO:0000256" key="4">
    <source>
        <dbReference type="ARBA" id="ARBA00022741"/>
    </source>
</evidence>
<dbReference type="EC" id="6.3.4.19" evidence="1"/>
<dbReference type="InterPro" id="IPR012795">
    <property type="entry name" value="tRNA_Ile_lys_synt_N"/>
</dbReference>
<sequence length="574" mass="63140">MHNSVRLLSATASSHPPPNLRQNVYKNLTHQFSLAPKARIGLAISGGVDSMALATICRDFKKKHSECDFTGFIVDHGARAESGDEASKVATELRNLGIHPEILKLDWSGRGNPKYLANFETVARQLRYQALGKACYQQRVTKILTAHHADDLAETVLSRMIAGYLGEGLQGMKSKTAIPECQGIYGVDASGAPRMPRLRPGSRSVHIESGGVFLHRPLLLFTKNQLIEICQQNKVQWFEDSTNADKTLTVRNTIRHLQSSGQVPAVFQRPRLTALATSLRIKHQLHERRATEIWNDMSVQLNLATGTASFSLPEGYSFGMTADGQPYHVKALLARKLLMLVTPLQAISLQDLDTAIDTFFQPSVLSVAKGQIQGVTVHYGKSTQGKLTLARQAPLRNTVRSTALSNLESITGREAGAEKVYTHATGWLLWDNRYWIRVLHSGTAHTPPPPHFRFSVNFLSPATIHRLRASITGDRSASIALQRALNQAKASRFTQPVLSMKVDDGKSSSIEANKSEQILALPALGWARKDVVKQLGLSYETRYKAVDFGGGKGHVLVDNAESTKKPGSKQRALE</sequence>
<dbReference type="Pfam" id="PF01171">
    <property type="entry name" value="ATP_bind_3"/>
    <property type="match status" value="1"/>
</dbReference>
<dbReference type="GO" id="GO:0032267">
    <property type="term" value="F:tRNA(Ile)-lysidine synthase activity"/>
    <property type="evidence" value="ECO:0007669"/>
    <property type="project" value="UniProtKB-EC"/>
</dbReference>
<dbReference type="HAMAP" id="MF_01161">
    <property type="entry name" value="tRNA_Ile_lys_synt"/>
    <property type="match status" value="1"/>
</dbReference>
<evidence type="ECO:0000313" key="8">
    <source>
        <dbReference type="EMBL" id="USW57062.1"/>
    </source>
</evidence>
<comment type="catalytic activity">
    <reaction evidence="6">
        <text>cytidine(34) in tRNA(Ile2) + L-lysine + ATP = lysidine(34) in tRNA(Ile2) + AMP + diphosphate + H(+)</text>
        <dbReference type="Rhea" id="RHEA:43744"/>
        <dbReference type="Rhea" id="RHEA-COMP:10625"/>
        <dbReference type="Rhea" id="RHEA-COMP:10670"/>
        <dbReference type="ChEBI" id="CHEBI:15378"/>
        <dbReference type="ChEBI" id="CHEBI:30616"/>
        <dbReference type="ChEBI" id="CHEBI:32551"/>
        <dbReference type="ChEBI" id="CHEBI:33019"/>
        <dbReference type="ChEBI" id="CHEBI:82748"/>
        <dbReference type="ChEBI" id="CHEBI:83665"/>
        <dbReference type="ChEBI" id="CHEBI:456215"/>
        <dbReference type="EC" id="6.3.4.19"/>
    </reaction>
</comment>
<dbReference type="InterPro" id="IPR012094">
    <property type="entry name" value="tRNA_Ile_lys_synt"/>
</dbReference>
<dbReference type="SUPFAM" id="SSF52402">
    <property type="entry name" value="Adenine nucleotide alpha hydrolases-like"/>
    <property type="match status" value="1"/>
</dbReference>
<evidence type="ECO:0000256" key="1">
    <source>
        <dbReference type="ARBA" id="ARBA00013267"/>
    </source>
</evidence>
<name>A0A9Q9ENW7_9PEZI</name>
<dbReference type="GO" id="GO:0008033">
    <property type="term" value="P:tRNA processing"/>
    <property type="evidence" value="ECO:0007669"/>
    <property type="project" value="UniProtKB-KW"/>
</dbReference>
<evidence type="ECO:0000256" key="3">
    <source>
        <dbReference type="ARBA" id="ARBA00022694"/>
    </source>
</evidence>
<dbReference type="OrthoDB" id="434144at2759"/>
<keyword evidence="9" id="KW-1185">Reference proteome</keyword>
<dbReference type="NCBIfam" id="TIGR02432">
    <property type="entry name" value="lysidine_TilS_N"/>
    <property type="match status" value="1"/>
</dbReference>
<dbReference type="CDD" id="cd01992">
    <property type="entry name" value="TilS_N"/>
    <property type="match status" value="1"/>
</dbReference>
<gene>
    <name evidence="8" type="ORF">Slin15195_G103810</name>
</gene>
<dbReference type="EMBL" id="CP099426">
    <property type="protein sequence ID" value="USW57062.1"/>
    <property type="molecule type" value="Genomic_DNA"/>
</dbReference>
<organism evidence="8 9">
    <name type="scientific">Septoria linicola</name>
    <dbReference type="NCBI Taxonomy" id="215465"/>
    <lineage>
        <taxon>Eukaryota</taxon>
        <taxon>Fungi</taxon>
        <taxon>Dikarya</taxon>
        <taxon>Ascomycota</taxon>
        <taxon>Pezizomycotina</taxon>
        <taxon>Dothideomycetes</taxon>
        <taxon>Dothideomycetidae</taxon>
        <taxon>Mycosphaerellales</taxon>
        <taxon>Mycosphaerellaceae</taxon>
        <taxon>Septoria</taxon>
    </lineage>
</organism>
<dbReference type="Gene3D" id="3.40.50.620">
    <property type="entry name" value="HUPs"/>
    <property type="match status" value="1"/>
</dbReference>
<evidence type="ECO:0000313" key="9">
    <source>
        <dbReference type="Proteomes" id="UP001056384"/>
    </source>
</evidence>
<evidence type="ECO:0000259" key="7">
    <source>
        <dbReference type="Pfam" id="PF01171"/>
    </source>
</evidence>
<protein>
    <recommendedName>
        <fullName evidence="1">tRNA(Ile)-lysidine synthetase</fullName>
        <ecNumber evidence="1">6.3.4.19</ecNumber>
    </recommendedName>
</protein>
<accession>A0A9Q9ENW7</accession>